<reference evidence="2 3" key="1">
    <citation type="submission" date="2013-08" db="EMBL/GenBank/DDBJ databases">
        <authorList>
            <person name="Weinstock G."/>
            <person name="Sodergren E."/>
            <person name="Wylie T."/>
            <person name="Fulton L."/>
            <person name="Fulton R."/>
            <person name="Fronick C."/>
            <person name="O'Laughlin M."/>
            <person name="Godfrey J."/>
            <person name="Miner T."/>
            <person name="Herter B."/>
            <person name="Appelbaum E."/>
            <person name="Cordes M."/>
            <person name="Lek S."/>
            <person name="Wollam A."/>
            <person name="Pepin K.H."/>
            <person name="Palsikar V.B."/>
            <person name="Mitreva M."/>
            <person name="Wilson R.K."/>
        </authorList>
    </citation>
    <scope>NUCLEOTIDE SEQUENCE [LARGE SCALE GENOMIC DNA]</scope>
    <source>
        <strain evidence="2 3">ATCC 14665</strain>
    </source>
</reference>
<dbReference type="RefSeq" id="WP_021764233.1">
    <property type="nucleotide sequence ID" value="NZ_KI272435.1"/>
</dbReference>
<dbReference type="EMBL" id="AWVQ01000538">
    <property type="protein sequence ID" value="ERK70052.1"/>
    <property type="molecule type" value="Genomic_DNA"/>
</dbReference>
<dbReference type="Proteomes" id="UP000016605">
    <property type="component" value="Unassembled WGS sequence"/>
</dbReference>
<dbReference type="HOGENOM" id="CLU_2459953_0_0_11"/>
<dbReference type="AlphaFoldDB" id="U2T5S5"/>
<proteinExistence type="predicted"/>
<evidence type="ECO:0000313" key="3">
    <source>
        <dbReference type="Proteomes" id="UP000016605"/>
    </source>
</evidence>
<gene>
    <name evidence="2" type="ORF">N136_03623</name>
</gene>
<organism evidence="2 3">
    <name type="scientific">Leifsonia aquatica ATCC 14665</name>
    <dbReference type="NCBI Taxonomy" id="1358026"/>
    <lineage>
        <taxon>Bacteria</taxon>
        <taxon>Bacillati</taxon>
        <taxon>Actinomycetota</taxon>
        <taxon>Actinomycetes</taxon>
        <taxon>Micrococcales</taxon>
        <taxon>Microbacteriaceae</taxon>
        <taxon>Leifsonia</taxon>
    </lineage>
</organism>
<protein>
    <submittedName>
        <fullName evidence="2">Uncharacterized protein</fullName>
    </submittedName>
</protein>
<accession>U2T5S5</accession>
<comment type="caution">
    <text evidence="2">The sequence shown here is derived from an EMBL/GenBank/DDBJ whole genome shotgun (WGS) entry which is preliminary data.</text>
</comment>
<sequence length="88" mass="9156">AAVAGLARLQDREPVSVPQAQPALSQPALSLAEVESLAVPVMLAELAEAAEFDRLAAKVEETVAAETPVAEPLTHPAHPARTEQLEVA</sequence>
<dbReference type="PATRIC" id="fig|1358026.3.peg.3028"/>
<feature type="region of interest" description="Disordered" evidence="1">
    <location>
        <begin position="66"/>
        <end position="88"/>
    </location>
</feature>
<name>U2T5S5_LEIAQ</name>
<evidence type="ECO:0000256" key="1">
    <source>
        <dbReference type="SAM" id="MobiDB-lite"/>
    </source>
</evidence>
<evidence type="ECO:0000313" key="2">
    <source>
        <dbReference type="EMBL" id="ERK70052.1"/>
    </source>
</evidence>
<feature type="non-terminal residue" evidence="2">
    <location>
        <position position="1"/>
    </location>
</feature>